<dbReference type="Proteomes" id="UP000250266">
    <property type="component" value="Unassembled WGS sequence"/>
</dbReference>
<dbReference type="EMBL" id="KV744854">
    <property type="protein sequence ID" value="OCK83719.1"/>
    <property type="molecule type" value="Genomic_DNA"/>
</dbReference>
<keyword evidence="3" id="KW-1185">Reference proteome</keyword>
<feature type="compositionally biased region" description="Basic and acidic residues" evidence="1">
    <location>
        <begin position="7"/>
        <end position="17"/>
    </location>
</feature>
<gene>
    <name evidence="2" type="ORF">K432DRAFT_401783</name>
</gene>
<accession>A0A8E2JIW4</accession>
<evidence type="ECO:0000256" key="1">
    <source>
        <dbReference type="SAM" id="MobiDB-lite"/>
    </source>
</evidence>
<dbReference type="AlphaFoldDB" id="A0A8E2JIW4"/>
<name>A0A8E2JIW4_9PEZI</name>
<organism evidence="2 3">
    <name type="scientific">Lepidopterella palustris CBS 459.81</name>
    <dbReference type="NCBI Taxonomy" id="1314670"/>
    <lineage>
        <taxon>Eukaryota</taxon>
        <taxon>Fungi</taxon>
        <taxon>Dikarya</taxon>
        <taxon>Ascomycota</taxon>
        <taxon>Pezizomycotina</taxon>
        <taxon>Dothideomycetes</taxon>
        <taxon>Pleosporomycetidae</taxon>
        <taxon>Mytilinidiales</taxon>
        <taxon>Argynnaceae</taxon>
        <taxon>Lepidopterella</taxon>
    </lineage>
</organism>
<reference evidence="2 3" key="1">
    <citation type="journal article" date="2016" name="Nat. Commun.">
        <title>Ectomycorrhizal ecology is imprinted in the genome of the dominant symbiotic fungus Cenococcum geophilum.</title>
        <authorList>
            <consortium name="DOE Joint Genome Institute"/>
            <person name="Peter M."/>
            <person name="Kohler A."/>
            <person name="Ohm R.A."/>
            <person name="Kuo A."/>
            <person name="Krutzmann J."/>
            <person name="Morin E."/>
            <person name="Arend M."/>
            <person name="Barry K.W."/>
            <person name="Binder M."/>
            <person name="Choi C."/>
            <person name="Clum A."/>
            <person name="Copeland A."/>
            <person name="Grisel N."/>
            <person name="Haridas S."/>
            <person name="Kipfer T."/>
            <person name="LaButti K."/>
            <person name="Lindquist E."/>
            <person name="Lipzen A."/>
            <person name="Maire R."/>
            <person name="Meier B."/>
            <person name="Mihaltcheva S."/>
            <person name="Molinier V."/>
            <person name="Murat C."/>
            <person name="Poggeler S."/>
            <person name="Quandt C.A."/>
            <person name="Sperisen C."/>
            <person name="Tritt A."/>
            <person name="Tisserant E."/>
            <person name="Crous P.W."/>
            <person name="Henrissat B."/>
            <person name="Nehls U."/>
            <person name="Egli S."/>
            <person name="Spatafora J.W."/>
            <person name="Grigoriev I.V."/>
            <person name="Martin F.M."/>
        </authorList>
    </citation>
    <scope>NUCLEOTIDE SEQUENCE [LARGE SCALE GENOMIC DNA]</scope>
    <source>
        <strain evidence="2 3">CBS 459.81</strain>
    </source>
</reference>
<evidence type="ECO:0000313" key="2">
    <source>
        <dbReference type="EMBL" id="OCK83719.1"/>
    </source>
</evidence>
<proteinExistence type="predicted"/>
<evidence type="ECO:0000313" key="3">
    <source>
        <dbReference type="Proteomes" id="UP000250266"/>
    </source>
</evidence>
<sequence length="293" mass="33425">MVTESSGDPRENPRKPDFGSNHTNFAISLVSKPMRDEAMVMRRFVYEGLTQYSRSIAFAVDLNPTSKSNTSMVSFGMGVNFLDRDIQDESGHRLPLYVRLTEEGVVNRTLIMVDSTAVMLWWRFELKRKNTTSFNIPSQKPEADPKDIISFFNVPEHNPDEEATLLVASGKRSPENTLLFSTITADYNICPRDTLRLHWTFGDYALSIHNRAGEEVGCMYVDDIDYKDFDGPLTSYSSRSSHVSRMLPSRLHYSDISGGANHRSRVRARKEGRKYGRPLGYFNGMWVSTWILL</sequence>
<feature type="region of interest" description="Disordered" evidence="1">
    <location>
        <begin position="1"/>
        <end position="20"/>
    </location>
</feature>
<protein>
    <submittedName>
        <fullName evidence="2">Uncharacterized protein</fullName>
    </submittedName>
</protein>